<gene>
    <name evidence="1" type="ORF">V3H18_15640</name>
</gene>
<comment type="caution">
    <text evidence="1">The sequence shown here is derived from an EMBL/GenBank/DDBJ whole genome shotgun (WGS) entry which is preliminary data.</text>
</comment>
<name>A0ABU7XKQ0_9HYPH</name>
<evidence type="ECO:0000313" key="2">
    <source>
        <dbReference type="Proteomes" id="UP001350748"/>
    </source>
</evidence>
<dbReference type="RefSeq" id="WP_332082999.1">
    <property type="nucleotide sequence ID" value="NZ_JAZHYN010000070.1"/>
</dbReference>
<accession>A0ABU7XKQ0</accession>
<organism evidence="1 2">
    <name type="scientific">Methylocystis borbori</name>
    <dbReference type="NCBI Taxonomy" id="3118750"/>
    <lineage>
        <taxon>Bacteria</taxon>
        <taxon>Pseudomonadati</taxon>
        <taxon>Pseudomonadota</taxon>
        <taxon>Alphaproteobacteria</taxon>
        <taxon>Hyphomicrobiales</taxon>
        <taxon>Methylocystaceae</taxon>
        <taxon>Methylocystis</taxon>
    </lineage>
</organism>
<keyword evidence="2" id="KW-1185">Reference proteome</keyword>
<reference evidence="1 2" key="1">
    <citation type="submission" date="2024-02" db="EMBL/GenBank/DDBJ databases">
        <authorList>
            <person name="Grouzdev D."/>
        </authorList>
    </citation>
    <scope>NUCLEOTIDE SEQUENCE [LARGE SCALE GENOMIC DNA]</scope>
    <source>
        <strain evidence="1 2">9N</strain>
    </source>
</reference>
<sequence length="86" mass="9432">MAVSVEELAEIDRILASGAQSAMPELRSKFPHLTWTRCDASDVIETPYKTYPDCDVHLLDGGDHCVQITTEPSRATGVVLAFRKVA</sequence>
<proteinExistence type="predicted"/>
<protein>
    <submittedName>
        <fullName evidence="1">Uncharacterized protein</fullName>
    </submittedName>
</protein>
<evidence type="ECO:0000313" key="1">
    <source>
        <dbReference type="EMBL" id="MEF3367967.1"/>
    </source>
</evidence>
<dbReference type="EMBL" id="JAZHYN010000070">
    <property type="protein sequence ID" value="MEF3367967.1"/>
    <property type="molecule type" value="Genomic_DNA"/>
</dbReference>
<dbReference type="Proteomes" id="UP001350748">
    <property type="component" value="Unassembled WGS sequence"/>
</dbReference>